<dbReference type="InterPro" id="IPR013078">
    <property type="entry name" value="His_Pase_superF_clade-1"/>
</dbReference>
<dbReference type="SUPFAM" id="SSF53254">
    <property type="entry name" value="Phosphoglycerate mutase-like"/>
    <property type="match status" value="1"/>
</dbReference>
<protein>
    <submittedName>
        <fullName evidence="2">Uncharacterized protein</fullName>
    </submittedName>
</protein>
<proteinExistence type="predicted"/>
<keyword evidence="3" id="KW-1185">Reference proteome</keyword>
<evidence type="ECO:0000313" key="3">
    <source>
        <dbReference type="Proteomes" id="UP000305238"/>
    </source>
</evidence>
<feature type="region of interest" description="Disordered" evidence="1">
    <location>
        <begin position="93"/>
        <end position="112"/>
    </location>
</feature>
<organism evidence="2 3">
    <name type="scientific">Actinomadura geliboluensis</name>
    <dbReference type="NCBI Taxonomy" id="882440"/>
    <lineage>
        <taxon>Bacteria</taxon>
        <taxon>Bacillati</taxon>
        <taxon>Actinomycetota</taxon>
        <taxon>Actinomycetes</taxon>
        <taxon>Streptosporangiales</taxon>
        <taxon>Thermomonosporaceae</taxon>
        <taxon>Actinomadura</taxon>
    </lineage>
</organism>
<sequence>FTPGEASVRSDVRSGFSSCRSPAGRVRYDRDLIERDGGAWEGLTSREIRERYPAEHAAAGARLAGPAAGAVAATVGFPVDESCDAGRSVRAPKGLVGRARSAPPRRSGWRPS</sequence>
<dbReference type="AlphaFoldDB" id="A0A5S4GYR5"/>
<dbReference type="Proteomes" id="UP000305238">
    <property type="component" value="Unassembled WGS sequence"/>
</dbReference>
<accession>A0A5S4GYR5</accession>
<comment type="caution">
    <text evidence="2">The sequence shown here is derived from an EMBL/GenBank/DDBJ whole genome shotgun (WGS) entry which is preliminary data.</text>
</comment>
<evidence type="ECO:0000256" key="1">
    <source>
        <dbReference type="SAM" id="MobiDB-lite"/>
    </source>
</evidence>
<dbReference type="Gene3D" id="3.40.50.1240">
    <property type="entry name" value="Phosphoglycerate mutase-like"/>
    <property type="match status" value="1"/>
</dbReference>
<evidence type="ECO:0000313" key="2">
    <source>
        <dbReference type="EMBL" id="TMR37949.1"/>
    </source>
</evidence>
<dbReference type="Pfam" id="PF00300">
    <property type="entry name" value="His_Phos_1"/>
    <property type="match status" value="1"/>
</dbReference>
<dbReference type="EMBL" id="VCKZ01000114">
    <property type="protein sequence ID" value="TMR37949.1"/>
    <property type="molecule type" value="Genomic_DNA"/>
</dbReference>
<name>A0A5S4GYR5_9ACTN</name>
<dbReference type="InterPro" id="IPR029033">
    <property type="entry name" value="His_PPase_superfam"/>
</dbReference>
<reference evidence="2 3" key="1">
    <citation type="submission" date="2019-05" db="EMBL/GenBank/DDBJ databases">
        <title>Draft genome sequence of Actinomadura geliboluensis A8036.</title>
        <authorList>
            <person name="Saricaoglu S."/>
            <person name="Isik K."/>
        </authorList>
    </citation>
    <scope>NUCLEOTIDE SEQUENCE [LARGE SCALE GENOMIC DNA]</scope>
    <source>
        <strain evidence="2 3">A8036</strain>
    </source>
</reference>
<feature type="non-terminal residue" evidence="2">
    <location>
        <position position="1"/>
    </location>
</feature>
<feature type="region of interest" description="Disordered" evidence="1">
    <location>
        <begin position="1"/>
        <end position="23"/>
    </location>
</feature>
<dbReference type="RefSeq" id="WP_171069069.1">
    <property type="nucleotide sequence ID" value="NZ_VCKZ01000114.1"/>
</dbReference>
<gene>
    <name evidence="2" type="ORF">ETD96_17325</name>
</gene>